<feature type="compositionally biased region" description="Basic and acidic residues" evidence="1">
    <location>
        <begin position="80"/>
        <end position="110"/>
    </location>
</feature>
<dbReference type="Proteomes" id="UP001286313">
    <property type="component" value="Unassembled WGS sequence"/>
</dbReference>
<proteinExistence type="predicted"/>
<feature type="region of interest" description="Disordered" evidence="1">
    <location>
        <begin position="72"/>
        <end position="110"/>
    </location>
</feature>
<comment type="caution">
    <text evidence="2">The sequence shown here is derived from an EMBL/GenBank/DDBJ whole genome shotgun (WGS) entry which is preliminary data.</text>
</comment>
<gene>
    <name evidence="2" type="ORF">Pcinc_042454</name>
</gene>
<keyword evidence="3" id="KW-1185">Reference proteome</keyword>
<organism evidence="2 3">
    <name type="scientific">Petrolisthes cinctipes</name>
    <name type="common">Flat porcelain crab</name>
    <dbReference type="NCBI Taxonomy" id="88211"/>
    <lineage>
        <taxon>Eukaryota</taxon>
        <taxon>Metazoa</taxon>
        <taxon>Ecdysozoa</taxon>
        <taxon>Arthropoda</taxon>
        <taxon>Crustacea</taxon>
        <taxon>Multicrustacea</taxon>
        <taxon>Malacostraca</taxon>
        <taxon>Eumalacostraca</taxon>
        <taxon>Eucarida</taxon>
        <taxon>Decapoda</taxon>
        <taxon>Pleocyemata</taxon>
        <taxon>Anomura</taxon>
        <taxon>Galatheoidea</taxon>
        <taxon>Porcellanidae</taxon>
        <taxon>Petrolisthes</taxon>
    </lineage>
</organism>
<accession>A0AAE1BHH0</accession>
<evidence type="ECO:0000313" key="2">
    <source>
        <dbReference type="EMBL" id="KAK3850866.1"/>
    </source>
</evidence>
<sequence length="110" mass="13321">MRREWTKELSERWKVEKIYRPDEVVVVVVRCGKWGRKKWGRKRESGEVNEGKRWGRKREGVEVNEGIKRWGRKRGGGEVNEEKRWGRKREGVEVNERKKWGRDGKESEKE</sequence>
<dbReference type="EMBL" id="JAWQEG010008164">
    <property type="protein sequence ID" value="KAK3850866.1"/>
    <property type="molecule type" value="Genomic_DNA"/>
</dbReference>
<dbReference type="AlphaFoldDB" id="A0AAE1BHH0"/>
<protein>
    <submittedName>
        <fullName evidence="2">Uncharacterized protein</fullName>
    </submittedName>
</protein>
<evidence type="ECO:0000313" key="3">
    <source>
        <dbReference type="Proteomes" id="UP001286313"/>
    </source>
</evidence>
<reference evidence="2" key="1">
    <citation type="submission" date="2023-10" db="EMBL/GenBank/DDBJ databases">
        <title>Genome assemblies of two species of porcelain crab, Petrolisthes cinctipes and Petrolisthes manimaculis (Anomura: Porcellanidae).</title>
        <authorList>
            <person name="Angst P."/>
        </authorList>
    </citation>
    <scope>NUCLEOTIDE SEQUENCE</scope>
    <source>
        <strain evidence="2">PB745_01</strain>
        <tissue evidence="2">Gill</tissue>
    </source>
</reference>
<evidence type="ECO:0000256" key="1">
    <source>
        <dbReference type="SAM" id="MobiDB-lite"/>
    </source>
</evidence>
<name>A0AAE1BHH0_PETCI</name>